<evidence type="ECO:0000313" key="3">
    <source>
        <dbReference type="EMBL" id="KAK0385805.1"/>
    </source>
</evidence>
<reference evidence="3" key="1">
    <citation type="submission" date="2022-10" db="EMBL/GenBank/DDBJ databases">
        <title>Determination and structural analysis of whole genome sequence of Sarocladium strictum F4-1.</title>
        <authorList>
            <person name="Hu L."/>
            <person name="Jiang Y."/>
        </authorList>
    </citation>
    <scope>NUCLEOTIDE SEQUENCE</scope>
    <source>
        <strain evidence="3">F4-1</strain>
    </source>
</reference>
<dbReference type="InterPro" id="IPR037176">
    <property type="entry name" value="Osmotin/thaumatin-like_sf"/>
</dbReference>
<dbReference type="PROSITE" id="PS52006">
    <property type="entry name" value="GH64"/>
    <property type="match status" value="1"/>
</dbReference>
<evidence type="ECO:0000313" key="4">
    <source>
        <dbReference type="Proteomes" id="UP001175261"/>
    </source>
</evidence>
<dbReference type="InterPro" id="IPR037398">
    <property type="entry name" value="Glyco_hydro_64_fam"/>
</dbReference>
<dbReference type="Gene3D" id="2.60.110.10">
    <property type="entry name" value="Thaumatin"/>
    <property type="match status" value="1"/>
</dbReference>
<feature type="region of interest" description="Disordered" evidence="1">
    <location>
        <begin position="37"/>
        <end position="57"/>
    </location>
</feature>
<sequence length="385" mass="41162">MAPQSLPIQITNNLTSAQLYVAITGTHPSSGLFLLSSDGKTPHHPASPTKTLSPPAVDVNIPIGGPGSSRTLTVPRLSGARIWFGKGKGLKFFINPGPALVEPSVMNPSDENYGGDWGFAEFTLNEEQLYVNISYVDFVSLPVSLGVLSAGQKNMRTVPGLPHTGLKQVAAGLEKQGGGWEKLVIRKNNGKGDVLRVLSPNSAAVLFPGIWDGYYKGYVDEVWKKYQKEDLVVNTQFTWGDVKGRVDSSGKTLTFTGKEGKVSFAKPSALDIFSCSTGPFAHTAEATQEQLNIGARLAAAFNRSTLLLNSTQPEGEKIATYYKPGGGRATNHYSRVCHEVSIGGRGYAFPYDDVGPSGRGEDEDQSGFLNDGNPAKLVISIGKTL</sequence>
<dbReference type="Pfam" id="PF16483">
    <property type="entry name" value="Glyco_hydro_64"/>
    <property type="match status" value="1"/>
</dbReference>
<dbReference type="EMBL" id="JAPDFR010000006">
    <property type="protein sequence ID" value="KAK0385805.1"/>
    <property type="molecule type" value="Genomic_DNA"/>
</dbReference>
<keyword evidence="4" id="KW-1185">Reference proteome</keyword>
<dbReference type="Gene3D" id="3.30.920.50">
    <property type="entry name" value="Beta-1,3-glucanase, C-terminal domain"/>
    <property type="match status" value="1"/>
</dbReference>
<evidence type="ECO:0000259" key="2">
    <source>
        <dbReference type="PROSITE" id="PS52006"/>
    </source>
</evidence>
<organism evidence="3 4">
    <name type="scientific">Sarocladium strictum</name>
    <name type="common">Black bundle disease fungus</name>
    <name type="synonym">Acremonium strictum</name>
    <dbReference type="NCBI Taxonomy" id="5046"/>
    <lineage>
        <taxon>Eukaryota</taxon>
        <taxon>Fungi</taxon>
        <taxon>Dikarya</taxon>
        <taxon>Ascomycota</taxon>
        <taxon>Pezizomycotina</taxon>
        <taxon>Sordariomycetes</taxon>
        <taxon>Hypocreomycetidae</taxon>
        <taxon>Hypocreales</taxon>
        <taxon>Sarocladiaceae</taxon>
        <taxon>Sarocladium</taxon>
    </lineage>
</organism>
<protein>
    <recommendedName>
        <fullName evidence="2">GH64 domain-containing protein</fullName>
    </recommendedName>
</protein>
<name>A0AA39L6I7_SARSR</name>
<dbReference type="InterPro" id="IPR032477">
    <property type="entry name" value="Glyco_hydro_64"/>
</dbReference>
<dbReference type="InterPro" id="IPR042517">
    <property type="entry name" value="Glyco_hydro_64_N_2"/>
</dbReference>
<feature type="domain" description="GH64" evidence="2">
    <location>
        <begin position="1"/>
        <end position="383"/>
    </location>
</feature>
<accession>A0AA39L6I7</accession>
<dbReference type="AlphaFoldDB" id="A0AA39L6I7"/>
<proteinExistence type="predicted"/>
<dbReference type="CDD" id="cd09220">
    <property type="entry name" value="GH64-GluB-like"/>
    <property type="match status" value="1"/>
</dbReference>
<dbReference type="Proteomes" id="UP001175261">
    <property type="component" value="Unassembled WGS sequence"/>
</dbReference>
<evidence type="ECO:0000256" key="1">
    <source>
        <dbReference type="SAM" id="MobiDB-lite"/>
    </source>
</evidence>
<comment type="caution">
    <text evidence="3">The sequence shown here is derived from an EMBL/GenBank/DDBJ whole genome shotgun (WGS) entry which is preliminary data.</text>
</comment>
<dbReference type="PANTHER" id="PTHR38165">
    <property type="match status" value="1"/>
</dbReference>
<gene>
    <name evidence="3" type="ORF">NLU13_6982</name>
</gene>
<dbReference type="PANTHER" id="PTHR38165:SF1">
    <property type="entry name" value="GLUCANASE B"/>
    <property type="match status" value="1"/>
</dbReference>